<protein>
    <submittedName>
        <fullName evidence="2">X-Pro aminopeptidase</fullName>
    </submittedName>
</protein>
<dbReference type="InterPro" id="IPR029149">
    <property type="entry name" value="Creatin/AminoP/Spt16_N"/>
</dbReference>
<dbReference type="Proteomes" id="UP000249557">
    <property type="component" value="Unassembled WGS sequence"/>
</dbReference>
<feature type="non-terminal residue" evidence="2">
    <location>
        <position position="72"/>
    </location>
</feature>
<dbReference type="Gene3D" id="3.40.350.10">
    <property type="entry name" value="Creatinase/prolidase N-terminal domain"/>
    <property type="match status" value="1"/>
</dbReference>
<organism evidence="2 3">
    <name type="scientific">Micavibrio aeruginosavorus</name>
    <dbReference type="NCBI Taxonomy" id="349221"/>
    <lineage>
        <taxon>Bacteria</taxon>
        <taxon>Pseudomonadati</taxon>
        <taxon>Bdellovibrionota</taxon>
        <taxon>Bdellovibrionia</taxon>
        <taxon>Bdellovibrionales</taxon>
        <taxon>Pseudobdellovibrionaceae</taxon>
        <taxon>Micavibrio</taxon>
    </lineage>
</organism>
<dbReference type="EMBL" id="QFNK01000094">
    <property type="protein sequence ID" value="PZO86760.1"/>
    <property type="molecule type" value="Genomic_DNA"/>
</dbReference>
<reference evidence="2 3" key="1">
    <citation type="submission" date="2017-08" db="EMBL/GenBank/DDBJ databases">
        <title>Infants hospitalized years apart are colonized by the same room-sourced microbial strains.</title>
        <authorList>
            <person name="Brooks B."/>
            <person name="Olm M.R."/>
            <person name="Firek B.A."/>
            <person name="Baker R."/>
            <person name="Thomas B.C."/>
            <person name="Morowitz M.J."/>
            <person name="Banfield J.F."/>
        </authorList>
    </citation>
    <scope>NUCLEOTIDE SEQUENCE [LARGE SCALE GENOMIC DNA]</scope>
    <source>
        <strain evidence="2">S2_018_000_R2_104</strain>
    </source>
</reference>
<dbReference type="PANTHER" id="PTHR43763:SF6">
    <property type="entry name" value="XAA-PRO AMINOPEPTIDASE 1"/>
    <property type="match status" value="1"/>
</dbReference>
<evidence type="ECO:0000259" key="1">
    <source>
        <dbReference type="Pfam" id="PF01321"/>
    </source>
</evidence>
<dbReference type="InterPro" id="IPR050422">
    <property type="entry name" value="X-Pro_aminopeptidase_P"/>
</dbReference>
<name>A0A2W4ZWT8_9BACT</name>
<dbReference type="InterPro" id="IPR000587">
    <property type="entry name" value="Creatinase_N"/>
</dbReference>
<sequence length="72" mass="7919">MENAVYKHRLDALRGELEKMGVDGFIVPRADEYQGEYVPASSDRLRFLTGFTGSAGYAVALKNFAGVFSDGR</sequence>
<keyword evidence="2" id="KW-0031">Aminopeptidase</keyword>
<proteinExistence type="predicted"/>
<dbReference type="PANTHER" id="PTHR43763">
    <property type="entry name" value="XAA-PRO AMINOPEPTIDASE 1"/>
    <property type="match status" value="1"/>
</dbReference>
<gene>
    <name evidence="2" type="ORF">DI626_05610</name>
</gene>
<evidence type="ECO:0000313" key="2">
    <source>
        <dbReference type="EMBL" id="PZO86760.1"/>
    </source>
</evidence>
<evidence type="ECO:0000313" key="3">
    <source>
        <dbReference type="Proteomes" id="UP000249557"/>
    </source>
</evidence>
<dbReference type="Pfam" id="PF01321">
    <property type="entry name" value="Creatinase_N"/>
    <property type="match status" value="1"/>
</dbReference>
<keyword evidence="2" id="KW-0645">Protease</keyword>
<comment type="caution">
    <text evidence="2">The sequence shown here is derived from an EMBL/GenBank/DDBJ whole genome shotgun (WGS) entry which is preliminary data.</text>
</comment>
<feature type="domain" description="Creatinase N-terminal" evidence="1">
    <location>
        <begin position="9"/>
        <end position="62"/>
    </location>
</feature>
<dbReference type="SUPFAM" id="SSF53092">
    <property type="entry name" value="Creatinase/prolidase N-terminal domain"/>
    <property type="match status" value="1"/>
</dbReference>
<keyword evidence="2" id="KW-0378">Hydrolase</keyword>
<dbReference type="AlphaFoldDB" id="A0A2W4ZWT8"/>
<accession>A0A2W4ZWT8</accession>
<dbReference type="GO" id="GO:0004177">
    <property type="term" value="F:aminopeptidase activity"/>
    <property type="evidence" value="ECO:0007669"/>
    <property type="project" value="UniProtKB-KW"/>
</dbReference>